<name>A0A5B7TLR0_9FLAO</name>
<dbReference type="OrthoDB" id="9805017at2"/>
<feature type="chain" id="PRO_5022774784" evidence="2">
    <location>
        <begin position="21"/>
        <end position="1134"/>
    </location>
</feature>
<protein>
    <submittedName>
        <fullName evidence="4">T9SS type A sorting domain-containing protein</fullName>
    </submittedName>
</protein>
<evidence type="ECO:0000256" key="2">
    <source>
        <dbReference type="SAM" id="SignalP"/>
    </source>
</evidence>
<dbReference type="KEGG" id="fbe:FF125_04230"/>
<dbReference type="NCBIfam" id="TIGR04183">
    <property type="entry name" value="Por_Secre_tail"/>
    <property type="match status" value="1"/>
</dbReference>
<dbReference type="InterPro" id="IPR026444">
    <property type="entry name" value="Secre_tail"/>
</dbReference>
<feature type="signal peptide" evidence="2">
    <location>
        <begin position="1"/>
        <end position="20"/>
    </location>
</feature>
<evidence type="ECO:0000259" key="3">
    <source>
        <dbReference type="Pfam" id="PF18962"/>
    </source>
</evidence>
<evidence type="ECO:0000256" key="1">
    <source>
        <dbReference type="ARBA" id="ARBA00022729"/>
    </source>
</evidence>
<feature type="domain" description="Secretion system C-terminal sorting" evidence="3">
    <location>
        <begin position="1057"/>
        <end position="1131"/>
    </location>
</feature>
<keyword evidence="1 2" id="KW-0732">Signal</keyword>
<dbReference type="EMBL" id="CP040749">
    <property type="protein sequence ID" value="QCX37679.1"/>
    <property type="molecule type" value="Genomic_DNA"/>
</dbReference>
<evidence type="ECO:0000313" key="5">
    <source>
        <dbReference type="Proteomes" id="UP000306229"/>
    </source>
</evidence>
<dbReference type="RefSeq" id="WP_138948609.1">
    <property type="nucleotide sequence ID" value="NZ_CP040749.1"/>
</dbReference>
<gene>
    <name evidence="4" type="ORF">FF125_04230</name>
</gene>
<dbReference type="Proteomes" id="UP000306229">
    <property type="component" value="Chromosome"/>
</dbReference>
<dbReference type="AlphaFoldDB" id="A0A5B7TLR0"/>
<evidence type="ECO:0000313" key="4">
    <source>
        <dbReference type="EMBL" id="QCX37679.1"/>
    </source>
</evidence>
<dbReference type="Pfam" id="PF18962">
    <property type="entry name" value="Por_Secre_tail"/>
    <property type="match status" value="1"/>
</dbReference>
<proteinExistence type="predicted"/>
<keyword evidence="5" id="KW-1185">Reference proteome</keyword>
<organism evidence="4 5">
    <name type="scientific">Aureibaculum algae</name>
    <dbReference type="NCBI Taxonomy" id="2584122"/>
    <lineage>
        <taxon>Bacteria</taxon>
        <taxon>Pseudomonadati</taxon>
        <taxon>Bacteroidota</taxon>
        <taxon>Flavobacteriia</taxon>
        <taxon>Flavobacteriales</taxon>
        <taxon>Flavobacteriaceae</taxon>
        <taxon>Aureibaculum</taxon>
    </lineage>
</organism>
<reference evidence="4 5" key="1">
    <citation type="submission" date="2019-05" db="EMBL/GenBank/DDBJ databases">
        <title>Algicella ahnfeltiae gen. nov., sp. nov., a novel marine bacterium of the family Flavobacteriaceae isolated from a red alga.</title>
        <authorList>
            <person name="Nedashkovskaya O.I."/>
            <person name="Kukhlevskiy A.D."/>
            <person name="Kim S.-G."/>
            <person name="Zhukova N.V."/>
            <person name="Mikhailov V.V."/>
        </authorList>
    </citation>
    <scope>NUCLEOTIDE SEQUENCE [LARGE SCALE GENOMIC DNA]</scope>
    <source>
        <strain evidence="4 5">10Alg115</strain>
    </source>
</reference>
<sequence length="1134" mass="123344">MKTKLLLLFSVLFFVMSVQGQNTITMVDPPTTVEANTNVDITFNYTTDVSTTYAYIRFKNANGNLTEASQKVDLGSGTVTVSLPIPDVAIGDGYSYQAQLFSSTDWGSSIATEDITGITVKGPSNSIKMIDPPTTVMAGTNVDITFDYLTDQAEAHVFIRLKDAAGNVSEISDKVTNNSGTLTLSLPIPVDELGTGYSYQAQLFNTEWSELAKHDIEGITVEKLSANFITIVDPPTTVIVGEMVDITLSYTKDIAIAYALIRFKNAAGDNLEQKYVEVTDYAGSVTLSLEAPANVGNDYSYQAQLISGDFDEILDAEVIEGIIVKVEGPSNSITMVDPPTTVTAGTNVDITFNYTTDLSTTYAFIRFRDANGNLTDINDKVDLGSGSKTLSLQIPASALGTGYSYQAQLFSSTDWGTSIFTENIEGITVETGVTAPNSITMVNPPTTVIAGTNVDITFNYTTDLSTTYAFIRFRDANGNLTEINDKVDLGSGSKTFSLPIPEDELGTGYSYQAQLFSSTDWSSSIATENIEGITVETGVTVPNSITMVDPPTTVTAGANVDITFNYTLNIDASAFIRFKDANNLTEISKVLSAGSGTETLSLKIPADALGGGYSYQAQLFDHNNNYAHLATEDVTDITVEAYVPTGENTLEIVDTSTDPINNGTLRRVNIKYNLLQTSKILVEVRDNEVAAGSNKIGEVWVELPPGNDTIGLDLIVDNGWPGETNRIQAVLFEGGTTWGTISIPEIPYILVGKGDGTITYRGQPSADVNSLFSQDLGDGYWSNYYIADGWKGPIQMNFGPVGSPSWIEYENQNVIAEGHKEFDIKIQKFSWHDAKDTSVDRGYPKALKDIDFPLNTAMEGQWSPESGGKGQLNMTAWVTENGDMSGNRVDIIVHTFHNGGKTRIKYDNNTEVDNHVFNNIGEFTANNGLTYQILRTLPGYLGEVASYNLVPDAIVQADPTADYTTDIITANVDMKDIIDNLIAKEAAYAGTKVAINDTWQINGLEWTVVAQSENTDSDGQLIPSGHGKFTFNSYLIPDLVKSLGTDDFDLSLQNLTIYPNPFTDSFTYEYDSDLSEEVTVELFTIDGRKVKIVKNNDRSYGNSRTINTGHLSNGMYIVRITSGDVQETRKLLKI</sequence>
<accession>A0A5B7TLR0</accession>